<evidence type="ECO:0000256" key="2">
    <source>
        <dbReference type="ARBA" id="ARBA00023125"/>
    </source>
</evidence>
<feature type="domain" description="HTH araC/xylS-type" evidence="4">
    <location>
        <begin position="163"/>
        <end position="260"/>
    </location>
</feature>
<protein>
    <submittedName>
        <fullName evidence="5">AraC-like DNA-binding protein</fullName>
    </submittedName>
</protein>
<proteinExistence type="predicted"/>
<dbReference type="Gene3D" id="1.10.10.60">
    <property type="entry name" value="Homeodomain-like"/>
    <property type="match status" value="1"/>
</dbReference>
<dbReference type="PROSITE" id="PS00041">
    <property type="entry name" value="HTH_ARAC_FAMILY_1"/>
    <property type="match status" value="1"/>
</dbReference>
<dbReference type="EMBL" id="JACIFZ010000018">
    <property type="protein sequence ID" value="MBB4225979.1"/>
    <property type="molecule type" value="Genomic_DNA"/>
</dbReference>
<keyword evidence="3" id="KW-0804">Transcription</keyword>
<dbReference type="PANTHER" id="PTHR46796:SF7">
    <property type="entry name" value="ARAC FAMILY TRANSCRIPTIONAL REGULATOR"/>
    <property type="match status" value="1"/>
</dbReference>
<evidence type="ECO:0000313" key="5">
    <source>
        <dbReference type="EMBL" id="MBB4225979.1"/>
    </source>
</evidence>
<dbReference type="InterPro" id="IPR032783">
    <property type="entry name" value="AraC_lig"/>
</dbReference>
<dbReference type="InterPro" id="IPR009057">
    <property type="entry name" value="Homeodomain-like_sf"/>
</dbReference>
<sequence length="261" mass="27830">MHDRKYDVVTSPAHLDRLSAFLAAFPLKVRPAENHGCAQAPAHLFLLAGDVPGSRRIAFCSTAVLRPSSPGTVLMGAVVEFGGVSNPLLRSLPSEVALETRDTEPLWALAQHLLAEVAVPRCGGPAALARLGELLVLMVLRQAIDRGATEPGLLAGLADPRIRHAVGALLEQPARAWRVEELAEVSALSRSQFMVSFRRTLGMTPGTFHTAWRLTLARRRLQQGERVKAVAASSGYASAAAFSRAYSRAFGLAPAAEISAS</sequence>
<dbReference type="InterPro" id="IPR050204">
    <property type="entry name" value="AraC_XylS_family_regulators"/>
</dbReference>
<dbReference type="GO" id="GO:0043565">
    <property type="term" value="F:sequence-specific DNA binding"/>
    <property type="evidence" value="ECO:0007669"/>
    <property type="project" value="InterPro"/>
</dbReference>
<name>A0A840G353_9BURK</name>
<dbReference type="SUPFAM" id="SSF46689">
    <property type="entry name" value="Homeodomain-like"/>
    <property type="match status" value="2"/>
</dbReference>
<dbReference type="GO" id="GO:0003700">
    <property type="term" value="F:DNA-binding transcription factor activity"/>
    <property type="evidence" value="ECO:0007669"/>
    <property type="project" value="InterPro"/>
</dbReference>
<dbReference type="PANTHER" id="PTHR46796">
    <property type="entry name" value="HTH-TYPE TRANSCRIPTIONAL ACTIVATOR RHAS-RELATED"/>
    <property type="match status" value="1"/>
</dbReference>
<keyword evidence="2 5" id="KW-0238">DNA-binding</keyword>
<dbReference type="Pfam" id="PF12833">
    <property type="entry name" value="HTH_18"/>
    <property type="match status" value="1"/>
</dbReference>
<comment type="caution">
    <text evidence="5">The sequence shown here is derived from an EMBL/GenBank/DDBJ whole genome shotgun (WGS) entry which is preliminary data.</text>
</comment>
<dbReference type="InterPro" id="IPR018060">
    <property type="entry name" value="HTH_AraC"/>
</dbReference>
<dbReference type="Proteomes" id="UP000524450">
    <property type="component" value="Unassembled WGS sequence"/>
</dbReference>
<reference evidence="5 6" key="1">
    <citation type="submission" date="2020-08" db="EMBL/GenBank/DDBJ databases">
        <title>Genomic Encyclopedia of Type Strains, Phase IV (KMG-V): Genome sequencing to study the core and pangenomes of soil and plant-associated prokaryotes.</title>
        <authorList>
            <person name="Whitman W."/>
        </authorList>
    </citation>
    <scope>NUCLEOTIDE SEQUENCE [LARGE SCALE GENOMIC DNA]</scope>
    <source>
        <strain evidence="5 6">34/80</strain>
    </source>
</reference>
<organism evidence="5 6">
    <name type="scientific">Variovorax guangxiensis</name>
    <dbReference type="NCBI Taxonomy" id="1775474"/>
    <lineage>
        <taxon>Bacteria</taxon>
        <taxon>Pseudomonadati</taxon>
        <taxon>Pseudomonadota</taxon>
        <taxon>Betaproteobacteria</taxon>
        <taxon>Burkholderiales</taxon>
        <taxon>Comamonadaceae</taxon>
        <taxon>Variovorax</taxon>
    </lineage>
</organism>
<dbReference type="PROSITE" id="PS01124">
    <property type="entry name" value="HTH_ARAC_FAMILY_2"/>
    <property type="match status" value="1"/>
</dbReference>
<dbReference type="AlphaFoldDB" id="A0A840G353"/>
<evidence type="ECO:0000259" key="4">
    <source>
        <dbReference type="PROSITE" id="PS01124"/>
    </source>
</evidence>
<evidence type="ECO:0000313" key="6">
    <source>
        <dbReference type="Proteomes" id="UP000524450"/>
    </source>
</evidence>
<dbReference type="Pfam" id="PF12852">
    <property type="entry name" value="Cupin_6"/>
    <property type="match status" value="1"/>
</dbReference>
<evidence type="ECO:0000256" key="3">
    <source>
        <dbReference type="ARBA" id="ARBA00023163"/>
    </source>
</evidence>
<dbReference type="InterPro" id="IPR018062">
    <property type="entry name" value="HTH_AraC-typ_CS"/>
</dbReference>
<dbReference type="RefSeq" id="WP_184642678.1">
    <property type="nucleotide sequence ID" value="NZ_JACIFZ010000018.1"/>
</dbReference>
<keyword evidence="1" id="KW-0805">Transcription regulation</keyword>
<evidence type="ECO:0000256" key="1">
    <source>
        <dbReference type="ARBA" id="ARBA00023015"/>
    </source>
</evidence>
<dbReference type="SMART" id="SM00342">
    <property type="entry name" value="HTH_ARAC"/>
    <property type="match status" value="1"/>
</dbReference>
<accession>A0A840G353</accession>
<gene>
    <name evidence="5" type="ORF">GGD71_006792</name>
</gene>